<dbReference type="Gene3D" id="1.10.510.10">
    <property type="entry name" value="Transferase(Phosphotransferase) domain 1"/>
    <property type="match status" value="1"/>
</dbReference>
<dbReference type="HOGENOM" id="CLU_000288_7_12_1"/>
<dbReference type="SUPFAM" id="SSF56112">
    <property type="entry name" value="Protein kinase-like (PK-like)"/>
    <property type="match status" value="1"/>
</dbReference>
<keyword evidence="2" id="KW-0547">Nucleotide-binding</keyword>
<dbReference type="Pfam" id="PF08238">
    <property type="entry name" value="Sel1"/>
    <property type="match status" value="7"/>
</dbReference>
<dbReference type="GO" id="GO:0004672">
    <property type="term" value="F:protein kinase activity"/>
    <property type="evidence" value="ECO:0007669"/>
    <property type="project" value="InterPro"/>
</dbReference>
<dbReference type="STRING" id="1432141.A0A015KK45"/>
<evidence type="ECO:0000313" key="4">
    <source>
        <dbReference type="EMBL" id="EXX60061.1"/>
    </source>
</evidence>
<comment type="similarity">
    <text evidence="1">Belongs to the sel-1 family.</text>
</comment>
<sequence>MAKNDNIDNPNEWVENAISKKLIKYYEYKHFNNIKEIGTGSFGKVYRANWKNPEKYEKYLAIKSFLKFNKATANEIIETLKLQSEADFHDSVIHFFGVTSENDQNNLSKNYSLVMEYADGGTLREYLRKNFDKITCDDKLCMAYQLVCAVSCLHNEGIVHSDLHSKNILVNQNIVKLGNFGLSKRFEEDTQSQSRLFGVIPYIDPKRLIERKYKLNKMSDVYSIGVLLWEISSGRPPFYTEDEQYDISLIYEITQGLREKPIPNTSIAYINLYTDCWNEEPDNRPTMSEVVDRLKDIIFPNDETTKIDQTGDDDLVIINIDKSEFSSAGRLDKKVTNKIYEITEYLNDQFLKHVDELVNLICKEVNEGKELGITKEHIYDYFKNHNINLQEIYDWLLHNQNNTNSIFLLGYLNYRGIGTIKNDWKAFNLFFDALKKDHILARYHVGLYYETGNTIVKDEKLAFELYENIANKNHAAGEYKIGYFYEKEIGIKKDTNLAICWYEKAANNGNSRAQYSLAFMYKEGKVIEKDNVKAFDLFKKSAERKYSNGINMLGCCYEVGIGTRINRKIAFELYKTAADLGNTYGINNLGRCYQDGIGTRIDKYKALELYQKAAKLGNNKAQVNLARKYEIGEGLAKDINQAIYWYEKSAKQENLNAQMKLMRLKELV</sequence>
<proteinExistence type="inferred from homology"/>
<dbReference type="Proteomes" id="UP000022910">
    <property type="component" value="Unassembled WGS sequence"/>
</dbReference>
<dbReference type="Gene3D" id="1.25.40.10">
    <property type="entry name" value="Tetratricopeptide repeat domain"/>
    <property type="match status" value="1"/>
</dbReference>
<evidence type="ECO:0000256" key="2">
    <source>
        <dbReference type="PROSITE-ProRule" id="PRU10141"/>
    </source>
</evidence>
<reference evidence="4 5" key="1">
    <citation type="submission" date="2014-02" db="EMBL/GenBank/DDBJ databases">
        <title>Single nucleus genome sequencing reveals high similarity among nuclei of an endomycorrhizal fungus.</title>
        <authorList>
            <person name="Lin K."/>
            <person name="Geurts R."/>
            <person name="Zhang Z."/>
            <person name="Limpens E."/>
            <person name="Saunders D.G."/>
            <person name="Mu D."/>
            <person name="Pang E."/>
            <person name="Cao H."/>
            <person name="Cha H."/>
            <person name="Lin T."/>
            <person name="Zhou Q."/>
            <person name="Shang Y."/>
            <person name="Li Y."/>
            <person name="Ivanov S."/>
            <person name="Sharma T."/>
            <person name="Velzen R.V."/>
            <person name="Ruijter N.D."/>
            <person name="Aanen D.K."/>
            <person name="Win J."/>
            <person name="Kamoun S."/>
            <person name="Bisseling T."/>
            <person name="Huang S."/>
        </authorList>
    </citation>
    <scope>NUCLEOTIDE SEQUENCE [LARGE SCALE GENOMIC DNA]</scope>
    <source>
        <strain evidence="5">DAOM197198w</strain>
    </source>
</reference>
<accession>A0A015KK45</accession>
<dbReference type="SMART" id="SM00671">
    <property type="entry name" value="SEL1"/>
    <property type="match status" value="7"/>
</dbReference>
<evidence type="ECO:0000256" key="1">
    <source>
        <dbReference type="ARBA" id="ARBA00038101"/>
    </source>
</evidence>
<keyword evidence="5" id="KW-1185">Reference proteome</keyword>
<dbReference type="InterPro" id="IPR001245">
    <property type="entry name" value="Ser-Thr/Tyr_kinase_cat_dom"/>
</dbReference>
<dbReference type="PROSITE" id="PS50011">
    <property type="entry name" value="PROTEIN_KINASE_DOM"/>
    <property type="match status" value="1"/>
</dbReference>
<dbReference type="InterPro" id="IPR011990">
    <property type="entry name" value="TPR-like_helical_dom_sf"/>
</dbReference>
<dbReference type="InterPro" id="IPR050767">
    <property type="entry name" value="Sel1_AlgK"/>
</dbReference>
<dbReference type="PANTHER" id="PTHR11102:SF160">
    <property type="entry name" value="ERAD-ASSOCIATED E3 UBIQUITIN-PROTEIN LIGASE COMPONENT HRD3"/>
    <property type="match status" value="1"/>
</dbReference>
<dbReference type="OrthoDB" id="1668230at2759"/>
<evidence type="ECO:0000313" key="5">
    <source>
        <dbReference type="Proteomes" id="UP000022910"/>
    </source>
</evidence>
<dbReference type="InterPro" id="IPR006597">
    <property type="entry name" value="Sel1-like"/>
</dbReference>
<dbReference type="Pfam" id="PF07714">
    <property type="entry name" value="PK_Tyr_Ser-Thr"/>
    <property type="match status" value="1"/>
</dbReference>
<feature type="domain" description="Protein kinase" evidence="3">
    <location>
        <begin position="31"/>
        <end position="299"/>
    </location>
</feature>
<dbReference type="SUPFAM" id="SSF81901">
    <property type="entry name" value="HCP-like"/>
    <property type="match status" value="2"/>
</dbReference>
<gene>
    <name evidence="4" type="ORF">RirG_183280</name>
</gene>
<dbReference type="PRINTS" id="PR00109">
    <property type="entry name" value="TYRKINASE"/>
</dbReference>
<dbReference type="PROSITE" id="PS00107">
    <property type="entry name" value="PROTEIN_KINASE_ATP"/>
    <property type="match status" value="1"/>
</dbReference>
<dbReference type="PANTHER" id="PTHR11102">
    <property type="entry name" value="SEL-1-LIKE PROTEIN"/>
    <property type="match status" value="1"/>
</dbReference>
<protein>
    <submittedName>
        <fullName evidence="4">Skt5p</fullName>
    </submittedName>
</protein>
<name>A0A015KK45_RHIIW</name>
<comment type="caution">
    <text evidence="4">The sequence shown here is derived from an EMBL/GenBank/DDBJ whole genome shotgun (WGS) entry which is preliminary data.</text>
</comment>
<dbReference type="GO" id="GO:0005524">
    <property type="term" value="F:ATP binding"/>
    <property type="evidence" value="ECO:0007669"/>
    <property type="project" value="UniProtKB-UniRule"/>
</dbReference>
<dbReference type="AlphaFoldDB" id="A0A015KK45"/>
<dbReference type="EMBL" id="JEMT01026051">
    <property type="protein sequence ID" value="EXX60061.1"/>
    <property type="molecule type" value="Genomic_DNA"/>
</dbReference>
<dbReference type="InterPro" id="IPR011009">
    <property type="entry name" value="Kinase-like_dom_sf"/>
</dbReference>
<evidence type="ECO:0000259" key="3">
    <source>
        <dbReference type="PROSITE" id="PS50011"/>
    </source>
</evidence>
<feature type="binding site" evidence="2">
    <location>
        <position position="63"/>
    </location>
    <ligand>
        <name>ATP</name>
        <dbReference type="ChEBI" id="CHEBI:30616"/>
    </ligand>
</feature>
<keyword evidence="2" id="KW-0067">ATP-binding</keyword>
<organism evidence="4 5">
    <name type="scientific">Rhizophagus irregularis (strain DAOM 197198w)</name>
    <name type="common">Glomus intraradices</name>
    <dbReference type="NCBI Taxonomy" id="1432141"/>
    <lineage>
        <taxon>Eukaryota</taxon>
        <taxon>Fungi</taxon>
        <taxon>Fungi incertae sedis</taxon>
        <taxon>Mucoromycota</taxon>
        <taxon>Glomeromycotina</taxon>
        <taxon>Glomeromycetes</taxon>
        <taxon>Glomerales</taxon>
        <taxon>Glomeraceae</taxon>
        <taxon>Rhizophagus</taxon>
    </lineage>
</organism>
<dbReference type="InterPro" id="IPR017441">
    <property type="entry name" value="Protein_kinase_ATP_BS"/>
</dbReference>
<dbReference type="InterPro" id="IPR000719">
    <property type="entry name" value="Prot_kinase_dom"/>
</dbReference>